<sequence>MPLSDVDLLPNDVNPGSPNHTNHHDVIHAALKELKTLSQTADTDGVKLTGAQTISGIKTFSASPLVPNPTAATHAANKQWTDSLAATYEPNIPLGTTSQYWRGDKTWVALTKAAAGLGNVDNTSDANKPISTLQASALAGKEPLISTGTIAQYYRGDKTWATLNRAAVGLGNVDNTADLAKPISTATQTALDLKAPKSDAVTLTTAQSISGVKTFTASPKMGGTATVGWVWTATTSDGQGSWQLLGVPADSMDWANIINKPTTFAPIIGTGASQAAAGNHTHTKASIGLGNVDNTSDANKPISTLTQAELDTKLTSARAVNTGTGLTGGGDLSTNRTISIASGGVGLTQLASEVKREGFPFPQTMGKRAVGYGEFIDGISIPYAFTITSVKYRMGTADASGTTTCELRKNGITVSGTSGTAALNPTAVTGSWSFAKDDILTVYTSAIGTTPGERLVADIIGTK</sequence>
<dbReference type="Gene3D" id="6.10.140.2190">
    <property type="match status" value="1"/>
</dbReference>
<feature type="region of interest" description="Disordered" evidence="1">
    <location>
        <begin position="1"/>
        <end position="20"/>
    </location>
</feature>
<protein>
    <recommendedName>
        <fullName evidence="4">Tail fiber protein</fullName>
    </recommendedName>
</protein>
<proteinExistence type="predicted"/>
<dbReference type="EMBL" id="KX774321">
    <property type="protein sequence ID" value="AOZ63663.1"/>
    <property type="molecule type" value="Genomic_DNA"/>
</dbReference>
<organism evidence="2 3">
    <name type="scientific">Rhodococcus phage Weasels2</name>
    <dbReference type="NCBI Taxonomy" id="1897437"/>
    <lineage>
        <taxon>Viruses</taxon>
        <taxon>Duplodnaviria</taxon>
        <taxon>Heunggongvirae</taxon>
        <taxon>Uroviricota</taxon>
        <taxon>Caudoviricetes</taxon>
        <taxon>Weaselvirus</taxon>
        <taxon>Weaselvirus weasel</taxon>
    </lineage>
</organism>
<evidence type="ECO:0000313" key="3">
    <source>
        <dbReference type="Proteomes" id="UP000224902"/>
    </source>
</evidence>
<name>A0A1I9SA57_9CAUD</name>
<accession>A0A1I9SA57</accession>
<keyword evidence="3" id="KW-1185">Reference proteome</keyword>
<dbReference type="OrthoDB" id="20335at10239"/>
<evidence type="ECO:0000313" key="2">
    <source>
        <dbReference type="EMBL" id="AOZ63663.1"/>
    </source>
</evidence>
<evidence type="ECO:0008006" key="4">
    <source>
        <dbReference type="Google" id="ProtNLM"/>
    </source>
</evidence>
<dbReference type="Proteomes" id="UP000224902">
    <property type="component" value="Segment"/>
</dbReference>
<evidence type="ECO:0000256" key="1">
    <source>
        <dbReference type="SAM" id="MobiDB-lite"/>
    </source>
</evidence>
<reference evidence="3" key="1">
    <citation type="submission" date="2016-08" db="EMBL/GenBank/DDBJ databases">
        <authorList>
            <person name="Seilhamer J.J."/>
        </authorList>
    </citation>
    <scope>NUCLEOTIDE SEQUENCE [LARGE SCALE GENOMIC DNA]</scope>
</reference>
<gene>
    <name evidence="2" type="ORF">SEA_WEASELS2_74</name>
</gene>